<keyword evidence="2" id="KW-0238">DNA-binding</keyword>
<dbReference type="PANTHER" id="PTHR33154">
    <property type="entry name" value="TRANSCRIPTIONAL REGULATOR, ARSR FAMILY"/>
    <property type="match status" value="1"/>
</dbReference>
<evidence type="ECO:0000256" key="3">
    <source>
        <dbReference type="ARBA" id="ARBA00023163"/>
    </source>
</evidence>
<dbReference type="PANTHER" id="PTHR33154:SF33">
    <property type="entry name" value="TRANSCRIPTIONAL REPRESSOR SDPR"/>
    <property type="match status" value="1"/>
</dbReference>
<accession>A0A3G9G2Z5</accession>
<dbReference type="CDD" id="cd00090">
    <property type="entry name" value="HTH_ARSR"/>
    <property type="match status" value="1"/>
</dbReference>
<dbReference type="Proteomes" id="UP000278756">
    <property type="component" value="Chromosome 1"/>
</dbReference>
<dbReference type="OrthoDB" id="7391478at2"/>
<dbReference type="GO" id="GO:0003700">
    <property type="term" value="F:DNA-binding transcription factor activity"/>
    <property type="evidence" value="ECO:0007669"/>
    <property type="project" value="InterPro"/>
</dbReference>
<dbReference type="EMBL" id="AP018827">
    <property type="protein sequence ID" value="BBF81097.1"/>
    <property type="molecule type" value="Genomic_DNA"/>
</dbReference>
<dbReference type="RefSeq" id="WP_126421931.1">
    <property type="nucleotide sequence ID" value="NZ_AP018827.1"/>
</dbReference>
<reference evidence="6" key="2">
    <citation type="journal article" date="2017" name="Plant Physiol. Biochem.">
        <title>Differential oxidative and antioxidative response of duckweed Lemna minor toward plant growth promoting/inhibiting bacteria.</title>
        <authorList>
            <person name="Ishizawa H."/>
            <person name="Kuroda M."/>
            <person name="Morikawa M."/>
            <person name="Ike M."/>
        </authorList>
    </citation>
    <scope>NUCLEOTIDE SEQUENCE [LARGE SCALE GENOMIC DNA]</scope>
    <source>
        <strain evidence="6">M6</strain>
    </source>
</reference>
<dbReference type="SMART" id="SM00418">
    <property type="entry name" value="HTH_ARSR"/>
    <property type="match status" value="1"/>
</dbReference>
<dbReference type="InterPro" id="IPR001845">
    <property type="entry name" value="HTH_ArsR_DNA-bd_dom"/>
</dbReference>
<dbReference type="PRINTS" id="PR00778">
    <property type="entry name" value="HTHARSR"/>
</dbReference>
<dbReference type="InterPro" id="IPR036388">
    <property type="entry name" value="WH-like_DNA-bd_sf"/>
</dbReference>
<dbReference type="GO" id="GO:0003677">
    <property type="term" value="F:DNA binding"/>
    <property type="evidence" value="ECO:0007669"/>
    <property type="project" value="UniProtKB-KW"/>
</dbReference>
<keyword evidence="3" id="KW-0804">Transcription</keyword>
<gene>
    <name evidence="5" type="ORF">EM6_1692</name>
</gene>
<sequence>MSEVYKSLSDPTRRHILEMLREREMSAGEIAERVSVSKPTLSGHLATLKAAGLVDVTRQGTTLIYRLNLSVLEEAVMSLMSAFRIGQDAPAPRPRATEDKA</sequence>
<dbReference type="InterPro" id="IPR051081">
    <property type="entry name" value="HTH_MetalResp_TranReg"/>
</dbReference>
<reference evidence="6" key="1">
    <citation type="journal article" date="2017" name="Biotechnol. Biofuels">
        <title>Evaluation of environmental bacterial communities as a factor affecting the growth of duckweed Lemna minor.</title>
        <authorList>
            <person name="Ishizawa H."/>
            <person name="Kuroda M."/>
            <person name="Morikawa M."/>
            <person name="Ike M."/>
        </authorList>
    </citation>
    <scope>NUCLEOTIDE SEQUENCE [LARGE SCALE GENOMIC DNA]</scope>
    <source>
        <strain evidence="6">M6</strain>
    </source>
</reference>
<proteinExistence type="predicted"/>
<evidence type="ECO:0000256" key="1">
    <source>
        <dbReference type="ARBA" id="ARBA00023015"/>
    </source>
</evidence>
<dbReference type="SUPFAM" id="SSF46785">
    <property type="entry name" value="Winged helix' DNA-binding domain"/>
    <property type="match status" value="1"/>
</dbReference>
<dbReference type="Gene3D" id="1.10.10.10">
    <property type="entry name" value="Winged helix-like DNA-binding domain superfamily/Winged helix DNA-binding domain"/>
    <property type="match status" value="1"/>
</dbReference>
<dbReference type="Pfam" id="PF01022">
    <property type="entry name" value="HTH_5"/>
    <property type="match status" value="1"/>
</dbReference>
<evidence type="ECO:0000259" key="4">
    <source>
        <dbReference type="PROSITE" id="PS50987"/>
    </source>
</evidence>
<dbReference type="AlphaFoldDB" id="A0A3G9G2Z5"/>
<dbReference type="NCBIfam" id="NF033789">
    <property type="entry name" value="repress_SdpR"/>
    <property type="match status" value="1"/>
</dbReference>
<evidence type="ECO:0000313" key="6">
    <source>
        <dbReference type="Proteomes" id="UP000278756"/>
    </source>
</evidence>
<protein>
    <submittedName>
        <fullName evidence="5">Transcriptional regulator, ArsR family</fullName>
    </submittedName>
</protein>
<name>A0A3G9G2Z5_9CAUL</name>
<dbReference type="InterPro" id="IPR036390">
    <property type="entry name" value="WH_DNA-bd_sf"/>
</dbReference>
<keyword evidence="1" id="KW-0805">Transcription regulation</keyword>
<feature type="domain" description="HTH arsR-type" evidence="4">
    <location>
        <begin position="1"/>
        <end position="87"/>
    </location>
</feature>
<organism evidence="5 6">
    <name type="scientific">Asticcacaulis excentricus</name>
    <dbReference type="NCBI Taxonomy" id="78587"/>
    <lineage>
        <taxon>Bacteria</taxon>
        <taxon>Pseudomonadati</taxon>
        <taxon>Pseudomonadota</taxon>
        <taxon>Alphaproteobacteria</taxon>
        <taxon>Caulobacterales</taxon>
        <taxon>Caulobacteraceae</taxon>
        <taxon>Asticcacaulis</taxon>
    </lineage>
</organism>
<dbReference type="PROSITE" id="PS50987">
    <property type="entry name" value="HTH_ARSR_2"/>
    <property type="match status" value="1"/>
</dbReference>
<dbReference type="NCBIfam" id="NF033788">
    <property type="entry name" value="HTH_metalloreg"/>
    <property type="match status" value="1"/>
</dbReference>
<dbReference type="InterPro" id="IPR011991">
    <property type="entry name" value="ArsR-like_HTH"/>
</dbReference>
<evidence type="ECO:0000313" key="5">
    <source>
        <dbReference type="EMBL" id="BBF81097.1"/>
    </source>
</evidence>
<evidence type="ECO:0000256" key="2">
    <source>
        <dbReference type="ARBA" id="ARBA00023125"/>
    </source>
</evidence>
<dbReference type="InterPro" id="IPR047796">
    <property type="entry name" value="SdpR-like_repress"/>
</dbReference>